<accession>A0ABP1FU58</accession>
<evidence type="ECO:0000313" key="2">
    <source>
        <dbReference type="EMBL" id="CAL5222439.1"/>
    </source>
</evidence>
<organism evidence="2 3">
    <name type="scientific">Coccomyxa viridis</name>
    <dbReference type="NCBI Taxonomy" id="1274662"/>
    <lineage>
        <taxon>Eukaryota</taxon>
        <taxon>Viridiplantae</taxon>
        <taxon>Chlorophyta</taxon>
        <taxon>core chlorophytes</taxon>
        <taxon>Trebouxiophyceae</taxon>
        <taxon>Trebouxiophyceae incertae sedis</taxon>
        <taxon>Coccomyxaceae</taxon>
        <taxon>Coccomyxa</taxon>
    </lineage>
</organism>
<reference evidence="2 3" key="1">
    <citation type="submission" date="2024-06" db="EMBL/GenBank/DDBJ databases">
        <authorList>
            <person name="Kraege A."/>
            <person name="Thomma B."/>
        </authorList>
    </citation>
    <scope>NUCLEOTIDE SEQUENCE [LARGE SCALE GENOMIC DNA]</scope>
</reference>
<dbReference type="PANTHER" id="PTHR21228:SF40">
    <property type="entry name" value="LD45607P"/>
    <property type="match status" value="1"/>
</dbReference>
<feature type="region of interest" description="Disordered" evidence="1">
    <location>
        <begin position="1"/>
        <end position="35"/>
    </location>
</feature>
<name>A0ABP1FU58_9CHLO</name>
<proteinExistence type="predicted"/>
<protein>
    <submittedName>
        <fullName evidence="2">G4802 protein</fullName>
    </submittedName>
</protein>
<dbReference type="EMBL" id="CAXHTA020000007">
    <property type="protein sequence ID" value="CAL5222439.1"/>
    <property type="molecule type" value="Genomic_DNA"/>
</dbReference>
<keyword evidence="3" id="KW-1185">Reference proteome</keyword>
<sequence length="426" mass="45753">MSTPLRLTGSGPLVKDAPHTLGSDISRLRPDASPSAKRVAAVRQPPHALLAAPQHLAASVRSPQVSVNLDSEGHCKQMRLAARWQDIHSIVGQQATLSPSATAFALHRLGCLFVYLSWQRRAELERSKLVDQLIEVAAKHVRSFGAAEVSLALDGLARLRCQPPTVLLDALAQQALVHARDLTPTQAPVILWAFAVLRYSPVMAVLSALDRQIEKQASQMTAQGVSLVLSSYQAWRYHPEGGSLRALALNMRQRLASFKNSELATAIEAFSALGFHPGNDLVQAIAVRAGAAVSPATLAQPVVNHRALDVVSAEARKAAGNSASSQSEGKTAKDFTAAVSESSRAAAASLKQTAQDAKTRLQEAGQELLQAPEDSGRMMEDWLYEFGQWNGARAPSLCPAVAVPHDMPSSRWCFSSSSQTNYPRAF</sequence>
<evidence type="ECO:0000313" key="3">
    <source>
        <dbReference type="Proteomes" id="UP001497392"/>
    </source>
</evidence>
<dbReference type="Proteomes" id="UP001497392">
    <property type="component" value="Unassembled WGS sequence"/>
</dbReference>
<dbReference type="InterPro" id="IPR050870">
    <property type="entry name" value="FAST_kinase"/>
</dbReference>
<dbReference type="PANTHER" id="PTHR21228">
    <property type="entry name" value="FAST LEU-RICH DOMAIN-CONTAINING"/>
    <property type="match status" value="1"/>
</dbReference>
<gene>
    <name evidence="2" type="primary">g4802</name>
    <name evidence="2" type="ORF">VP750_LOCUS4098</name>
</gene>
<evidence type="ECO:0000256" key="1">
    <source>
        <dbReference type="SAM" id="MobiDB-lite"/>
    </source>
</evidence>
<comment type="caution">
    <text evidence="2">The sequence shown here is derived from an EMBL/GenBank/DDBJ whole genome shotgun (WGS) entry which is preliminary data.</text>
</comment>